<keyword evidence="3" id="KW-1185">Reference proteome</keyword>
<keyword evidence="1" id="KW-1133">Transmembrane helix</keyword>
<dbReference type="AlphaFoldDB" id="A0A7K0CQV1"/>
<keyword evidence="1" id="KW-0472">Membrane</keyword>
<dbReference type="EMBL" id="WEGJ01000037">
    <property type="protein sequence ID" value="MQY15703.1"/>
    <property type="molecule type" value="Genomic_DNA"/>
</dbReference>
<evidence type="ECO:0000313" key="3">
    <source>
        <dbReference type="Proteomes" id="UP000466345"/>
    </source>
</evidence>
<feature type="transmembrane region" description="Helical" evidence="1">
    <location>
        <begin position="29"/>
        <end position="51"/>
    </location>
</feature>
<comment type="caution">
    <text evidence="2">The sequence shown here is derived from an EMBL/GenBank/DDBJ whole genome shotgun (WGS) entry which is preliminary data.</text>
</comment>
<keyword evidence="1" id="KW-0812">Transmembrane</keyword>
<gene>
    <name evidence="2" type="ORF">SRB5_58910</name>
</gene>
<organism evidence="2 3">
    <name type="scientific">Streptomyces smaragdinus</name>
    <dbReference type="NCBI Taxonomy" id="2585196"/>
    <lineage>
        <taxon>Bacteria</taxon>
        <taxon>Bacillati</taxon>
        <taxon>Actinomycetota</taxon>
        <taxon>Actinomycetes</taxon>
        <taxon>Kitasatosporales</taxon>
        <taxon>Streptomycetaceae</taxon>
        <taxon>Streptomyces</taxon>
    </lineage>
</organism>
<accession>A0A7K0CQV1</accession>
<reference evidence="2 3" key="1">
    <citation type="submission" date="2019-10" db="EMBL/GenBank/DDBJ databases">
        <title>Streptomyces smaragdinus sp. nov. and Streptomyces fabii sp. nov., isolated from the gut of fungus growing-termite Macrotermes natalensis.</title>
        <authorList>
            <person name="Schwitalla J."/>
            <person name="Benndorf R."/>
            <person name="Martin K."/>
            <person name="De Beer W."/>
            <person name="Kaster A.-K."/>
            <person name="Vollmers J."/>
            <person name="Poulsen M."/>
            <person name="Beemelmanns C."/>
        </authorList>
    </citation>
    <scope>NUCLEOTIDE SEQUENCE [LARGE SCALE GENOMIC DNA]</scope>
    <source>
        <strain evidence="2 3">RB5</strain>
    </source>
</reference>
<protein>
    <submittedName>
        <fullName evidence="2">Uncharacterized protein</fullName>
    </submittedName>
</protein>
<dbReference type="Proteomes" id="UP000466345">
    <property type="component" value="Unassembled WGS sequence"/>
</dbReference>
<sequence length="150" mass="15579">MTTPNPYAQPYPPVIPAVPPPAPRRTTRLFLGLAVGLVIGGGGVGAVWAFGGGDEGVGAASDARGACRALDTFEPPDLEHMKKGDKGPGIQLNRLGAATALAQAASDGDAGYRPLYKSLQRTMGLYSQFGRLDKEAGAELEKSRKLCADI</sequence>
<dbReference type="RefSeq" id="WP_153456504.1">
    <property type="nucleotide sequence ID" value="NZ_WEGJ01000037.1"/>
</dbReference>
<evidence type="ECO:0000256" key="1">
    <source>
        <dbReference type="SAM" id="Phobius"/>
    </source>
</evidence>
<name>A0A7K0CQV1_9ACTN</name>
<evidence type="ECO:0000313" key="2">
    <source>
        <dbReference type="EMBL" id="MQY15703.1"/>
    </source>
</evidence>
<proteinExistence type="predicted"/>